<reference evidence="2" key="1">
    <citation type="submission" date="2023-06" db="EMBL/GenBank/DDBJ databases">
        <title>Genome-scale phylogeny and comparative genomics of the fungal order Sordariales.</title>
        <authorList>
            <consortium name="Lawrence Berkeley National Laboratory"/>
            <person name="Hensen N."/>
            <person name="Bonometti L."/>
            <person name="Westerberg I."/>
            <person name="Brannstrom I.O."/>
            <person name="Guillou S."/>
            <person name="Cros-Aarteil S."/>
            <person name="Calhoun S."/>
            <person name="Haridas S."/>
            <person name="Kuo A."/>
            <person name="Mondo S."/>
            <person name="Pangilinan J."/>
            <person name="Riley R."/>
            <person name="Labutti K."/>
            <person name="Andreopoulos B."/>
            <person name="Lipzen A."/>
            <person name="Chen C."/>
            <person name="Yanf M."/>
            <person name="Daum C."/>
            <person name="Ng V."/>
            <person name="Clum A."/>
            <person name="Steindorff A."/>
            <person name="Ohm R."/>
            <person name="Martin F."/>
            <person name="Silar P."/>
            <person name="Natvig D."/>
            <person name="Lalanne C."/>
            <person name="Gautier V."/>
            <person name="Ament-Velasquez S.L."/>
            <person name="Kruys A."/>
            <person name="Hutchinson M.I."/>
            <person name="Powell A.J."/>
            <person name="Barry K."/>
            <person name="Miller A.N."/>
            <person name="Grigoriev I.V."/>
            <person name="Debuchy R."/>
            <person name="Gladieux P."/>
            <person name="Thoren M.H."/>
            <person name="Johannesson H."/>
        </authorList>
    </citation>
    <scope>NUCLEOTIDE SEQUENCE</scope>
    <source>
        <strain evidence="2">8032-3</strain>
    </source>
</reference>
<evidence type="ECO:0000313" key="3">
    <source>
        <dbReference type="Proteomes" id="UP001244011"/>
    </source>
</evidence>
<feature type="transmembrane region" description="Helical" evidence="1">
    <location>
        <begin position="68"/>
        <end position="91"/>
    </location>
</feature>
<keyword evidence="1" id="KW-1133">Transmembrane helix</keyword>
<protein>
    <submittedName>
        <fullName evidence="2">Uncharacterized protein</fullName>
    </submittedName>
</protein>
<accession>A0AAJ0C9G2</accession>
<feature type="transmembrane region" description="Helical" evidence="1">
    <location>
        <begin position="233"/>
        <end position="255"/>
    </location>
</feature>
<comment type="caution">
    <text evidence="2">The sequence shown here is derived from an EMBL/GenBank/DDBJ whole genome shotgun (WGS) entry which is preliminary data.</text>
</comment>
<gene>
    <name evidence="2" type="ORF">QBC33DRAFT_21415</name>
</gene>
<sequence length="285" mass="30999">MCACVNVGTYLVAFPLSDSVGKHGSWEILLKSHLHTLGMPCCFPTPHFASAHHSSLTPPSLGLPPPCLWQVFLLLYGPVATAVIVLSIPFLRPGPILVYAPSAPWTPVPVPHQPQLPPLTVLVLQAFYFPSAFYYQSAPAHLPDPVRPCSLSVASSLFPLAAGEDDYGKALLFSCPDPEQTSLTDVFTRRRSILYLINSSHLRSLVGECFRGTNHVDTCIQHASHAFLNLSSLLFSVARFCLLLLSLFFSISLLYSLLSLTGHPNAIHLPLDTPSSVLECAFLCP</sequence>
<dbReference type="RefSeq" id="XP_060288841.1">
    <property type="nucleotide sequence ID" value="XM_060422700.1"/>
</dbReference>
<organism evidence="2 3">
    <name type="scientific">Phialemonium atrogriseum</name>
    <dbReference type="NCBI Taxonomy" id="1093897"/>
    <lineage>
        <taxon>Eukaryota</taxon>
        <taxon>Fungi</taxon>
        <taxon>Dikarya</taxon>
        <taxon>Ascomycota</taxon>
        <taxon>Pezizomycotina</taxon>
        <taxon>Sordariomycetes</taxon>
        <taxon>Sordariomycetidae</taxon>
        <taxon>Cephalothecales</taxon>
        <taxon>Cephalothecaceae</taxon>
        <taxon>Phialemonium</taxon>
    </lineage>
</organism>
<evidence type="ECO:0000313" key="2">
    <source>
        <dbReference type="EMBL" id="KAK1772628.1"/>
    </source>
</evidence>
<evidence type="ECO:0000256" key="1">
    <source>
        <dbReference type="SAM" id="Phobius"/>
    </source>
</evidence>
<keyword evidence="3" id="KW-1185">Reference proteome</keyword>
<proteinExistence type="predicted"/>
<dbReference type="EMBL" id="MU838997">
    <property type="protein sequence ID" value="KAK1772628.1"/>
    <property type="molecule type" value="Genomic_DNA"/>
</dbReference>
<dbReference type="GeneID" id="85305887"/>
<dbReference type="Proteomes" id="UP001244011">
    <property type="component" value="Unassembled WGS sequence"/>
</dbReference>
<dbReference type="AlphaFoldDB" id="A0AAJ0C9G2"/>
<keyword evidence="1" id="KW-0472">Membrane</keyword>
<name>A0AAJ0C9G2_9PEZI</name>
<keyword evidence="1" id="KW-0812">Transmembrane</keyword>